<dbReference type="EMBL" id="LXQA010073641">
    <property type="protein sequence ID" value="MCI09716.1"/>
    <property type="molecule type" value="Genomic_DNA"/>
</dbReference>
<dbReference type="Proteomes" id="UP000265520">
    <property type="component" value="Unassembled WGS sequence"/>
</dbReference>
<evidence type="ECO:0000256" key="1">
    <source>
        <dbReference type="SAM" id="MobiDB-lite"/>
    </source>
</evidence>
<feature type="non-terminal residue" evidence="2">
    <location>
        <position position="1"/>
    </location>
</feature>
<gene>
    <name evidence="2" type="ORF">A2U01_0030805</name>
</gene>
<comment type="caution">
    <text evidence="2">The sequence shown here is derived from an EMBL/GenBank/DDBJ whole genome shotgun (WGS) entry which is preliminary data.</text>
</comment>
<evidence type="ECO:0000313" key="3">
    <source>
        <dbReference type="Proteomes" id="UP000265520"/>
    </source>
</evidence>
<reference evidence="2 3" key="1">
    <citation type="journal article" date="2018" name="Front. Plant Sci.">
        <title>Red Clover (Trifolium pratense) and Zigzag Clover (T. medium) - A Picture of Genomic Similarities and Differences.</title>
        <authorList>
            <person name="Dluhosova J."/>
            <person name="Istvanek J."/>
            <person name="Nedelnik J."/>
            <person name="Repkova J."/>
        </authorList>
    </citation>
    <scope>NUCLEOTIDE SEQUENCE [LARGE SCALE GENOMIC DNA]</scope>
    <source>
        <strain evidence="3">cv. 10/8</strain>
        <tissue evidence="2">Leaf</tissue>
    </source>
</reference>
<feature type="compositionally biased region" description="Polar residues" evidence="1">
    <location>
        <begin position="1"/>
        <end position="16"/>
    </location>
</feature>
<accession>A0A392PEH6</accession>
<dbReference type="AlphaFoldDB" id="A0A392PEH6"/>
<protein>
    <submittedName>
        <fullName evidence="2">Uncharacterized protein</fullName>
    </submittedName>
</protein>
<name>A0A392PEH6_9FABA</name>
<proteinExistence type="predicted"/>
<sequence length="95" mass="10356">GEEEVMNSNLPVNSRAPTRGIGGSGVAAILGDESQNKRGSISSAGGSVDKDRCEAYHIIDIQDDLGLNFGGQEDDDAKRIMEFEERDRCEKLVWE</sequence>
<feature type="region of interest" description="Disordered" evidence="1">
    <location>
        <begin position="1"/>
        <end position="26"/>
    </location>
</feature>
<organism evidence="2 3">
    <name type="scientific">Trifolium medium</name>
    <dbReference type="NCBI Taxonomy" id="97028"/>
    <lineage>
        <taxon>Eukaryota</taxon>
        <taxon>Viridiplantae</taxon>
        <taxon>Streptophyta</taxon>
        <taxon>Embryophyta</taxon>
        <taxon>Tracheophyta</taxon>
        <taxon>Spermatophyta</taxon>
        <taxon>Magnoliopsida</taxon>
        <taxon>eudicotyledons</taxon>
        <taxon>Gunneridae</taxon>
        <taxon>Pentapetalae</taxon>
        <taxon>rosids</taxon>
        <taxon>fabids</taxon>
        <taxon>Fabales</taxon>
        <taxon>Fabaceae</taxon>
        <taxon>Papilionoideae</taxon>
        <taxon>50 kb inversion clade</taxon>
        <taxon>NPAAA clade</taxon>
        <taxon>Hologalegina</taxon>
        <taxon>IRL clade</taxon>
        <taxon>Trifolieae</taxon>
        <taxon>Trifolium</taxon>
    </lineage>
</organism>
<keyword evidence="3" id="KW-1185">Reference proteome</keyword>
<evidence type="ECO:0000313" key="2">
    <source>
        <dbReference type="EMBL" id="MCI09716.1"/>
    </source>
</evidence>